<keyword evidence="1" id="KW-1133">Transmembrane helix</keyword>
<proteinExistence type="predicted"/>
<evidence type="ECO:0000313" key="3">
    <source>
        <dbReference type="Proteomes" id="UP001396898"/>
    </source>
</evidence>
<evidence type="ECO:0000256" key="1">
    <source>
        <dbReference type="SAM" id="Phobius"/>
    </source>
</evidence>
<dbReference type="Proteomes" id="UP001396898">
    <property type="component" value="Unassembled WGS sequence"/>
</dbReference>
<keyword evidence="1" id="KW-0812">Transmembrane</keyword>
<sequence length="313" mass="34694">MLTKYDTSASSYIGITTIDGLQHEIRSVRSDPRRCQLVILVDTAISEIVFDVGSNIKALKVARCGSSKHCHRPLLIDGSSTFNKLRMDEWEEGLQRRARRTQERSLFLGPDVYIQIDMSRASSYLGSVETLSPDQRDRAAAHLEQMQNVDLTGSWWKRWKGPVAGLMGILSGGGMFAGLGGFRVMARGMYVSFSHGSTTLSAGYGSLKASGLVMAVGGAALVGAGVELVIYFMPWETFFSYTRDLFQKVWGAVKPFWNWLVAKWDGLLDSFKQWRENASSQGRRSSTTLMVRMAASNEWCADGACVLRTTGTW</sequence>
<accession>A0ABR1R440</accession>
<keyword evidence="1" id="KW-0472">Membrane</keyword>
<gene>
    <name evidence="2" type="ORF">PG991_015139</name>
</gene>
<name>A0ABR1R440_9PEZI</name>
<evidence type="ECO:0000313" key="2">
    <source>
        <dbReference type="EMBL" id="KAK7998660.1"/>
    </source>
</evidence>
<dbReference type="EMBL" id="JAQQWI010000021">
    <property type="protein sequence ID" value="KAK7998660.1"/>
    <property type="molecule type" value="Genomic_DNA"/>
</dbReference>
<organism evidence="2 3">
    <name type="scientific">Apiospora marii</name>
    <dbReference type="NCBI Taxonomy" id="335849"/>
    <lineage>
        <taxon>Eukaryota</taxon>
        <taxon>Fungi</taxon>
        <taxon>Dikarya</taxon>
        <taxon>Ascomycota</taxon>
        <taxon>Pezizomycotina</taxon>
        <taxon>Sordariomycetes</taxon>
        <taxon>Xylariomycetidae</taxon>
        <taxon>Amphisphaeriales</taxon>
        <taxon>Apiosporaceae</taxon>
        <taxon>Apiospora</taxon>
    </lineage>
</organism>
<keyword evidence="3" id="KW-1185">Reference proteome</keyword>
<comment type="caution">
    <text evidence="2">The sequence shown here is derived from an EMBL/GenBank/DDBJ whole genome shotgun (WGS) entry which is preliminary data.</text>
</comment>
<reference evidence="2 3" key="1">
    <citation type="submission" date="2023-01" db="EMBL/GenBank/DDBJ databases">
        <title>Analysis of 21 Apiospora genomes using comparative genomics revels a genus with tremendous synthesis potential of carbohydrate active enzymes and secondary metabolites.</title>
        <authorList>
            <person name="Sorensen T."/>
        </authorList>
    </citation>
    <scope>NUCLEOTIDE SEQUENCE [LARGE SCALE GENOMIC DNA]</scope>
    <source>
        <strain evidence="2 3">CBS 20057</strain>
    </source>
</reference>
<feature type="transmembrane region" description="Helical" evidence="1">
    <location>
        <begin position="163"/>
        <end position="186"/>
    </location>
</feature>
<protein>
    <submittedName>
        <fullName evidence="2">Uncharacterized protein</fullName>
    </submittedName>
</protein>
<feature type="transmembrane region" description="Helical" evidence="1">
    <location>
        <begin position="206"/>
        <end position="233"/>
    </location>
</feature>